<accession>A0A7Y2M164</accession>
<dbReference type="Proteomes" id="UP000543598">
    <property type="component" value="Unassembled WGS sequence"/>
</dbReference>
<dbReference type="PROSITE" id="PS51725">
    <property type="entry name" value="ABM"/>
    <property type="match status" value="1"/>
</dbReference>
<dbReference type="InterPro" id="IPR011008">
    <property type="entry name" value="Dimeric_a/b-barrel"/>
</dbReference>
<keyword evidence="3" id="KW-1185">Reference proteome</keyword>
<sequence>MSDSIVVLARLYPAEGRQQDLLDAIAPTFAAIHAEEGCQLFAAHSASDGTVVLIEKWESRAALDAHGRGGAVRALRSARAEFEARPAQVELLTPSPPGATAKGRL</sequence>
<proteinExistence type="predicted"/>
<evidence type="ECO:0000313" key="2">
    <source>
        <dbReference type="EMBL" id="NNH04605.1"/>
    </source>
</evidence>
<dbReference type="EMBL" id="JABEMB010000018">
    <property type="protein sequence ID" value="NNH04605.1"/>
    <property type="molecule type" value="Genomic_DNA"/>
</dbReference>
<organism evidence="2 3">
    <name type="scientific">Microbacterium ulmi</name>
    <dbReference type="NCBI Taxonomy" id="179095"/>
    <lineage>
        <taxon>Bacteria</taxon>
        <taxon>Bacillati</taxon>
        <taxon>Actinomycetota</taxon>
        <taxon>Actinomycetes</taxon>
        <taxon>Micrococcales</taxon>
        <taxon>Microbacteriaceae</taxon>
        <taxon>Microbacterium</taxon>
    </lineage>
</organism>
<feature type="domain" description="ABM" evidence="1">
    <location>
        <begin position="5"/>
        <end position="91"/>
    </location>
</feature>
<dbReference type="AlphaFoldDB" id="A0A7Y2M164"/>
<keyword evidence="2" id="KW-0560">Oxidoreductase</keyword>
<dbReference type="RefSeq" id="WP_167038201.1">
    <property type="nucleotide sequence ID" value="NZ_BAAANA010000001.1"/>
</dbReference>
<gene>
    <name evidence="2" type="ORF">HLA99_12195</name>
</gene>
<evidence type="ECO:0000259" key="1">
    <source>
        <dbReference type="PROSITE" id="PS51725"/>
    </source>
</evidence>
<dbReference type="GO" id="GO:0004497">
    <property type="term" value="F:monooxygenase activity"/>
    <property type="evidence" value="ECO:0007669"/>
    <property type="project" value="UniProtKB-KW"/>
</dbReference>
<dbReference type="Gene3D" id="3.30.70.100">
    <property type="match status" value="1"/>
</dbReference>
<evidence type="ECO:0000313" key="3">
    <source>
        <dbReference type="Proteomes" id="UP000543598"/>
    </source>
</evidence>
<keyword evidence="2" id="KW-0503">Monooxygenase</keyword>
<reference evidence="2 3" key="1">
    <citation type="submission" date="2020-05" db="EMBL/GenBank/DDBJ databases">
        <title>MicrobeNet Type strains.</title>
        <authorList>
            <person name="Nicholson A.C."/>
        </authorList>
    </citation>
    <scope>NUCLEOTIDE SEQUENCE [LARGE SCALE GENOMIC DNA]</scope>
    <source>
        <strain evidence="2 3">JCM 14282</strain>
    </source>
</reference>
<dbReference type="Pfam" id="PF03992">
    <property type="entry name" value="ABM"/>
    <property type="match status" value="1"/>
</dbReference>
<name>A0A7Y2M164_9MICO</name>
<dbReference type="InterPro" id="IPR007138">
    <property type="entry name" value="ABM_dom"/>
</dbReference>
<protein>
    <submittedName>
        <fullName evidence="2">Antibiotic biosynthesis monooxygenase</fullName>
    </submittedName>
</protein>
<dbReference type="SUPFAM" id="SSF54909">
    <property type="entry name" value="Dimeric alpha+beta barrel"/>
    <property type="match status" value="1"/>
</dbReference>
<comment type="caution">
    <text evidence="2">The sequence shown here is derived from an EMBL/GenBank/DDBJ whole genome shotgun (WGS) entry which is preliminary data.</text>
</comment>